<dbReference type="OrthoDB" id="1933717at2759"/>
<dbReference type="PANTHER" id="PTHR43544">
    <property type="entry name" value="SHORT-CHAIN DEHYDROGENASE/REDUCTASE"/>
    <property type="match status" value="1"/>
</dbReference>
<comment type="similarity">
    <text evidence="1">Belongs to the short-chain dehydrogenases/reductases (SDR) family.</text>
</comment>
<proteinExistence type="inferred from homology"/>
<sequence length="310" mass="33367">MWHKRTAELKAGCRYKRCTTVFLWLLCAHSPHLLLPTKSIMSSSIILITGGNTGIGYETVKALYTSSQPYTILMGSRSLEKADTAITQLKSEVPESKNEVVAVQIDIEDDESIEKAFKEVQEKWGRLEGLVNNAGAAFDAIMLKDPSPKGMRAAWDKAYSLNVTSTQVMTHTFAPLLIASSNPRLLFLTSGLASLETCAKGMDSKLASGPPPKGWPKPQSMASTAYRSSKTALNMMMLYWKKTLEVDGVKTFSISPGFLATGLGGVGPDVLRKVGAGDPGLGGALIRDVLEGKRDGDAGVVVSQNGVQPW</sequence>
<keyword evidence="3" id="KW-1185">Reference proteome</keyword>
<dbReference type="AlphaFoldDB" id="A0A3M7MFY9"/>
<evidence type="ECO:0000313" key="2">
    <source>
        <dbReference type="EMBL" id="RMZ73390.1"/>
    </source>
</evidence>
<dbReference type="PANTHER" id="PTHR43544:SF32">
    <property type="entry name" value="CHAIN DEHYDROGENASE, PUTATIVE (AFU_ORTHOLOGUE AFUA_5G01530)-RELATED"/>
    <property type="match status" value="1"/>
</dbReference>
<dbReference type="GO" id="GO:0019748">
    <property type="term" value="P:secondary metabolic process"/>
    <property type="evidence" value="ECO:0007669"/>
    <property type="project" value="TreeGrafter"/>
</dbReference>
<dbReference type="Pfam" id="PF00106">
    <property type="entry name" value="adh_short"/>
    <property type="match status" value="1"/>
</dbReference>
<name>A0A3M7MFY9_9PLEO</name>
<dbReference type="InterPro" id="IPR036291">
    <property type="entry name" value="NAD(P)-bd_dom_sf"/>
</dbReference>
<evidence type="ECO:0000256" key="1">
    <source>
        <dbReference type="ARBA" id="ARBA00006484"/>
    </source>
</evidence>
<organism evidence="2 3">
    <name type="scientific">Pyrenophora seminiperda CCB06</name>
    <dbReference type="NCBI Taxonomy" id="1302712"/>
    <lineage>
        <taxon>Eukaryota</taxon>
        <taxon>Fungi</taxon>
        <taxon>Dikarya</taxon>
        <taxon>Ascomycota</taxon>
        <taxon>Pezizomycotina</taxon>
        <taxon>Dothideomycetes</taxon>
        <taxon>Pleosporomycetidae</taxon>
        <taxon>Pleosporales</taxon>
        <taxon>Pleosporineae</taxon>
        <taxon>Pleosporaceae</taxon>
        <taxon>Pyrenophora</taxon>
    </lineage>
</organism>
<dbReference type="Gene3D" id="3.40.50.720">
    <property type="entry name" value="NAD(P)-binding Rossmann-like Domain"/>
    <property type="match status" value="1"/>
</dbReference>
<dbReference type="SUPFAM" id="SSF51735">
    <property type="entry name" value="NAD(P)-binding Rossmann-fold domains"/>
    <property type="match status" value="1"/>
</dbReference>
<dbReference type="Proteomes" id="UP000265663">
    <property type="component" value="Unassembled WGS sequence"/>
</dbReference>
<gene>
    <name evidence="2" type="ORF">GMOD_00007897</name>
</gene>
<accession>A0A3M7MFY9</accession>
<evidence type="ECO:0000313" key="3">
    <source>
        <dbReference type="Proteomes" id="UP000265663"/>
    </source>
</evidence>
<dbReference type="EMBL" id="KE747840">
    <property type="protein sequence ID" value="RMZ73390.1"/>
    <property type="molecule type" value="Genomic_DNA"/>
</dbReference>
<dbReference type="GO" id="GO:0016491">
    <property type="term" value="F:oxidoreductase activity"/>
    <property type="evidence" value="ECO:0007669"/>
    <property type="project" value="TreeGrafter"/>
</dbReference>
<protein>
    <submittedName>
        <fullName evidence="2">Short-chain dehydrogenase</fullName>
    </submittedName>
</protein>
<reference evidence="2 3" key="1">
    <citation type="journal article" date="2014" name="PLoS ONE">
        <title>De novo Genome Assembly of the Fungal Plant Pathogen Pyrenophora semeniperda.</title>
        <authorList>
            <person name="Soliai M.M."/>
            <person name="Meyer S.E."/>
            <person name="Udall J.A."/>
            <person name="Elzinga D.E."/>
            <person name="Hermansen R.A."/>
            <person name="Bodily P.M."/>
            <person name="Hart A.A."/>
            <person name="Coleman C.E."/>
        </authorList>
    </citation>
    <scope>NUCLEOTIDE SEQUENCE [LARGE SCALE GENOMIC DNA]</scope>
    <source>
        <strain evidence="2 3">CCB06</strain>
        <tissue evidence="2">Mycelium</tissue>
    </source>
</reference>
<dbReference type="InterPro" id="IPR002347">
    <property type="entry name" value="SDR_fam"/>
</dbReference>
<dbReference type="PRINTS" id="PR00081">
    <property type="entry name" value="GDHRDH"/>
</dbReference>
<dbReference type="InterPro" id="IPR051468">
    <property type="entry name" value="Fungal_SecMetab_SDRs"/>
</dbReference>
<dbReference type="GO" id="GO:0005737">
    <property type="term" value="C:cytoplasm"/>
    <property type="evidence" value="ECO:0007669"/>
    <property type="project" value="TreeGrafter"/>
</dbReference>